<evidence type="ECO:0000256" key="2">
    <source>
        <dbReference type="PROSITE-ProRule" id="PRU00169"/>
    </source>
</evidence>
<dbReference type="InterPro" id="IPR001789">
    <property type="entry name" value="Sig_transdc_resp-reg_receiver"/>
</dbReference>
<dbReference type="InterPro" id="IPR011006">
    <property type="entry name" value="CheY-like_superfamily"/>
</dbReference>
<dbReference type="Proteomes" id="UP001596391">
    <property type="component" value="Unassembled WGS sequence"/>
</dbReference>
<evidence type="ECO:0000313" key="5">
    <source>
        <dbReference type="Proteomes" id="UP001596391"/>
    </source>
</evidence>
<dbReference type="SMART" id="SM00448">
    <property type="entry name" value="REC"/>
    <property type="match status" value="1"/>
</dbReference>
<evidence type="ECO:0000256" key="1">
    <source>
        <dbReference type="ARBA" id="ARBA00022553"/>
    </source>
</evidence>
<keyword evidence="5" id="KW-1185">Reference proteome</keyword>
<evidence type="ECO:0000259" key="3">
    <source>
        <dbReference type="PROSITE" id="PS50110"/>
    </source>
</evidence>
<sequence length="132" mass="13936">MVSTPGPLVLCVDDEKVGLQVRKLLLERAGYRVLTAPDGPSGLDAFSAHPVEAVVLDFAMPGMNGGEVAAMMRATKPEVPILLLSAYLGLPPEVTALFTVYMTKGEGAPALLQRLGDILPLEANAVQQREPA</sequence>
<dbReference type="Pfam" id="PF00072">
    <property type="entry name" value="Response_reg"/>
    <property type="match status" value="1"/>
</dbReference>
<dbReference type="PROSITE" id="PS50110">
    <property type="entry name" value="RESPONSE_REGULATORY"/>
    <property type="match status" value="1"/>
</dbReference>
<name>A0ABW1Z4L1_9BACT</name>
<protein>
    <submittedName>
        <fullName evidence="4">Response regulator</fullName>
    </submittedName>
</protein>
<dbReference type="InterPro" id="IPR050595">
    <property type="entry name" value="Bact_response_regulator"/>
</dbReference>
<reference evidence="5" key="1">
    <citation type="journal article" date="2019" name="Int. J. Syst. Evol. Microbiol.">
        <title>The Global Catalogue of Microorganisms (GCM) 10K type strain sequencing project: providing services to taxonomists for standard genome sequencing and annotation.</title>
        <authorList>
            <consortium name="The Broad Institute Genomics Platform"/>
            <consortium name="The Broad Institute Genome Sequencing Center for Infectious Disease"/>
            <person name="Wu L."/>
            <person name="Ma J."/>
        </authorList>
    </citation>
    <scope>NUCLEOTIDE SEQUENCE [LARGE SCALE GENOMIC DNA]</scope>
    <source>
        <strain evidence="5">CGMCC 1.16026</strain>
    </source>
</reference>
<accession>A0ABW1Z4L1</accession>
<dbReference type="SUPFAM" id="SSF52172">
    <property type="entry name" value="CheY-like"/>
    <property type="match status" value="1"/>
</dbReference>
<organism evidence="4 5">
    <name type="scientific">Granulicella cerasi</name>
    <dbReference type="NCBI Taxonomy" id="741063"/>
    <lineage>
        <taxon>Bacteria</taxon>
        <taxon>Pseudomonadati</taxon>
        <taxon>Acidobacteriota</taxon>
        <taxon>Terriglobia</taxon>
        <taxon>Terriglobales</taxon>
        <taxon>Acidobacteriaceae</taxon>
        <taxon>Granulicella</taxon>
    </lineage>
</organism>
<dbReference type="RefSeq" id="WP_263370554.1">
    <property type="nucleotide sequence ID" value="NZ_JAGSYD010000002.1"/>
</dbReference>
<keyword evidence="1 2" id="KW-0597">Phosphoprotein</keyword>
<gene>
    <name evidence="4" type="ORF">ACFQBQ_00325</name>
</gene>
<dbReference type="PANTHER" id="PTHR44591:SF3">
    <property type="entry name" value="RESPONSE REGULATORY DOMAIN-CONTAINING PROTEIN"/>
    <property type="match status" value="1"/>
</dbReference>
<evidence type="ECO:0000313" key="4">
    <source>
        <dbReference type="EMBL" id="MFC6644064.1"/>
    </source>
</evidence>
<feature type="modified residue" description="4-aspartylphosphate" evidence="2">
    <location>
        <position position="57"/>
    </location>
</feature>
<dbReference type="EMBL" id="JBHSWI010000001">
    <property type="protein sequence ID" value="MFC6644064.1"/>
    <property type="molecule type" value="Genomic_DNA"/>
</dbReference>
<comment type="caution">
    <text evidence="4">The sequence shown here is derived from an EMBL/GenBank/DDBJ whole genome shotgun (WGS) entry which is preliminary data.</text>
</comment>
<dbReference type="Gene3D" id="3.40.50.2300">
    <property type="match status" value="1"/>
</dbReference>
<dbReference type="PANTHER" id="PTHR44591">
    <property type="entry name" value="STRESS RESPONSE REGULATOR PROTEIN 1"/>
    <property type="match status" value="1"/>
</dbReference>
<proteinExistence type="predicted"/>
<feature type="domain" description="Response regulatory" evidence="3">
    <location>
        <begin position="8"/>
        <end position="119"/>
    </location>
</feature>